<reference evidence="2" key="1">
    <citation type="submission" date="2021-03" db="EMBL/GenBank/DDBJ databases">
        <authorList>
            <person name="Wang G."/>
        </authorList>
    </citation>
    <scope>NUCLEOTIDE SEQUENCE</scope>
    <source>
        <strain evidence="2">KCTC 12899</strain>
    </source>
</reference>
<comment type="caution">
    <text evidence="2">The sequence shown here is derived from an EMBL/GenBank/DDBJ whole genome shotgun (WGS) entry which is preliminary data.</text>
</comment>
<evidence type="ECO:0000313" key="2">
    <source>
        <dbReference type="EMBL" id="MBO1321347.1"/>
    </source>
</evidence>
<evidence type="ECO:0000256" key="1">
    <source>
        <dbReference type="SAM" id="MobiDB-lite"/>
    </source>
</evidence>
<accession>A0A8J7U556</accession>
<proteinExistence type="predicted"/>
<sequence length="100" mass="10513">MTELLPINRASPVDPTTIAPLRQPTSTLQSERFPDRDVVDVRGISADNGTIGPNPDPPDIDNGSRLVAESSGTPPRAEVATGYGNAAPTPSDPTRFSFLA</sequence>
<feature type="region of interest" description="Disordered" evidence="1">
    <location>
        <begin position="1"/>
        <end position="100"/>
    </location>
</feature>
<dbReference type="RefSeq" id="WP_207861321.1">
    <property type="nucleotide sequence ID" value="NZ_JAFREP010000023.1"/>
</dbReference>
<gene>
    <name evidence="2" type="ORF">J3U88_22895</name>
</gene>
<organism evidence="2 3">
    <name type="scientific">Acanthopleuribacter pedis</name>
    <dbReference type="NCBI Taxonomy" id="442870"/>
    <lineage>
        <taxon>Bacteria</taxon>
        <taxon>Pseudomonadati</taxon>
        <taxon>Acidobacteriota</taxon>
        <taxon>Holophagae</taxon>
        <taxon>Acanthopleuribacterales</taxon>
        <taxon>Acanthopleuribacteraceae</taxon>
        <taxon>Acanthopleuribacter</taxon>
    </lineage>
</organism>
<protein>
    <submittedName>
        <fullName evidence="2">Uncharacterized protein</fullName>
    </submittedName>
</protein>
<evidence type="ECO:0000313" key="3">
    <source>
        <dbReference type="Proteomes" id="UP000664417"/>
    </source>
</evidence>
<keyword evidence="3" id="KW-1185">Reference proteome</keyword>
<dbReference type="EMBL" id="JAFREP010000023">
    <property type="protein sequence ID" value="MBO1321347.1"/>
    <property type="molecule type" value="Genomic_DNA"/>
</dbReference>
<name>A0A8J7U556_9BACT</name>
<dbReference type="Proteomes" id="UP000664417">
    <property type="component" value="Unassembled WGS sequence"/>
</dbReference>
<dbReference type="AlphaFoldDB" id="A0A8J7U556"/>